<evidence type="ECO:0000256" key="1">
    <source>
        <dbReference type="SAM" id="MobiDB-lite"/>
    </source>
</evidence>
<sequence length="2719" mass="302137">MEAVRKLLGRGSDEEVCQYIRNHWRPPSFSTRLDHSRAFCSAIREFAANEAALDTLLGLIVEEVRVSIGADVSAFDEATAQPASTKGDAMRTGEISSQGDVDQLVPLPPAMYESLLELYRIQSNPWRRCSVILEIVCLSLTRHLELIEYQESCLRGGRLQENCLQGGNRLDSEDEGSDQEPSSQRQGPGRDDGMALEVSGTPPESLHDGASAKRSLNLISKDTLEYFHVIGLSSLKKTISQMSYRGWLLEITVLTWKILYVMTSDERVGAANRRTIKAVLNNNLDNLLKDYSQQGGTTVSQLYTCLSHCIQLYDPETRLELVEKAYKLASIILSPEWDSKFGRKLHKKTICDFLGNHVDSILDLLLRDPDSIPTLILNCLMTLSSQPEITPSYCSSVSSSYKLLRTIFGHERYLRGNQNEGIVSHLLEIVKVHNLSEEELSLDKTFRALKLLLLLRPCIDENSLSDLFHVLEYQLQDYEEKIKSGQISKSWLLFRFVDVYFNYLIEYDDRLTSRLLYRLVLLLLQMEQATGLTSLLLKRIYRGYYEKELDAIDDVIMAVLLLYKNPYYTLSSFTTKGETGVVMEWKNSITQWQYLPIIESVNWKETIVRTGRSRKYEQEVRTGKQEDFGCWLLDKFGHCIVNGYRLLGSNADYTDVFSYDPSSTTITQLTQQTVQQTVITGSQFYATGSLYPVSQQTLGRGVAESLALSQTQASMDSHHRIIQMTDYTSRGLEIFGYDIIESINKIDFDEASCNCGYIYPLWFRILQDLKMELNCYHLVPLPSQLYTCVIQTCADALQGSTKRRVCDVWRQCMLLFNNLVRTIMYSIPLPLMIQEGLSEYKLGIYDEAETLSVTVANRTSKETDANNASVPQDDAGGNQPVDSQVGNIVAEEIGREEQRLLLLHLAYNDKLPIGHVRIQKGLNIEEFVIALKHRLIYIDTFSDYKSVAKKIVSYCHANGIQLLPQVTNNLKILSYFSTDHTSRAVTGTCDAVQLQTLQVQLSQATEDSTGQVMNDRRLFQLMFHSNEEDISNIKAGPNLTPLQIIEYLLTDQSLILGQTTIEALTEKILRDLSLNPERESAAKSSGGQSPSVGQFPPSGGPSSGGPSSGGPLEGDWKGKSESYRRKNHPAVLAHTLLSLLKLIDVNNCSPNANLRNAISKLIKDSQSPSDGAKGRGYHVYGLPLLIGMIQLRSIKKKAPLFSTGAVCYRASYLRQWIDLATAHDYLSYNIIACQDLACQDLTCQDLTHRGHAANTESAESSSPLGSNRLAPSELTGAQYSALGSRCSLSSRKNVVVFHTPCLHGLNEVQQLTELCPLVALNYLLSFNSGTDFVFWNDVSLTGWWALVCRAVGASGMHVKDVTTDAEMKMYEPGSDLRRHVGLSSSYAYKDANQPLYGRWAGVLWKYLVSQTFTNDRSAHNREKRPKWLEWDCGCRSSLCKLMNRTVIGIANKALVSIFVDVVGEERIIEHFQLKTTELMSLLQMDKFKSPAFVRHVIKQVLVGNRQSSSGVRQSLLGWIIERPEYGYLLKEVDEDRRTSTAQGPSQGATGLSASVGWSRVIQMILKASQRDSATIIGIHCEELANLTYHRSDKGAQLGLHHDLTLFRFVINHILAILDRGPLDEGVVGERISAQDSQRIVDRLLKYGCLLRGHHYTSDVQGYLPRTQHRVVFPDLYNSCAVKLPQMMAAVLAGGDSAGIPSILSTFMSLSSSARTTINVELLKHSVWREICANVGGNIGDLIILPTAHRCLVSPNYLDEIQVIIAKNLLRETWRAAAHACANVLEKLQSGYRKCLGGKNEPEQLINHVSHTATLYGLMDIAICRLGKENIIATQLDQNGSPTQNTSSQKQGGTSSTSGTIIKELVATIAKFSSALAVFSGSLGDEIDLPLSIQAVLKRQSSSDPVAASARSLAVIHPPKLVSLDEAESLLRLGIIWSRLHVGLSSLQARLISTLTNAILVTQGKPWKFIKKWVAPHLDAFMLATIGPELLWRIKGEPIYPPTKHVILDPTVVGHVSDGILEPMVTRSVHVWCPGFSLAPTRYSKREALYETADENEDSNATAEQSMTIDVREYTQLNASQGRTEQRGLRTKGSRRLANKELSISAMVNPIGRILLGNGRAVKGYFSHFSHCISAMIKACGEAGEDIVDDLCDVFASGANDAGPETSGRMGKEGLQDDYTLRIAQYMTAEHLDFSRRALNIICWVYVQLHISADANPDPVEYGTFLNLSASLRTKMLLEGLVLSGRIDLSKHLRYVTLSFRNANKMSSKLRFLIAQIPGMESYYDYRQNAAKQTDSGSGKFELDDLLNLLQVVVRLAPNPSGVTQRKNLRYIKGLILNTFKTVDRIGEAEIKFKPVVDLCLAMISKGKAVPYLFSAGVHVLSYLLRGVQLIEKDQFGTRLILSKSPLYLPEYAPPPAPSCAPPPPPALRVDSCTTLGPDNVANPELRCAHTCAHTFYAQAHTVAVRTYPPGFFSGALNLMISKLDEKGVGTSEVESVGFVVAASLALNSQRAVVVSTLRQKLAALEGAVGRKCVVYHELLSLFPAYFGDEEEERDQDLRLLVESSGDVLRRATILDESVRLSKAAANVAVQEALQVVYMILKVEAVYLAPSKLRPAVADTVTVSDSAPQWGLAWGILDAASLTPEALESQAVNSVFTLLDRYVSLLDLERLLTIPEINFRAFGQRITFKQLLILCFTHRLAAGYQDARLHEPALNLILNR</sequence>
<feature type="region of interest" description="Disordered" evidence="1">
    <location>
        <begin position="1076"/>
        <end position="1120"/>
    </location>
</feature>
<feature type="compositionally biased region" description="Low complexity" evidence="1">
    <location>
        <begin position="1084"/>
        <end position="1097"/>
    </location>
</feature>
<evidence type="ECO:0000313" key="3">
    <source>
        <dbReference type="Proteomes" id="UP000019763"/>
    </source>
</evidence>
<comment type="caution">
    <text evidence="2">The sequence shown here is derived from an EMBL/GenBank/DDBJ whole genome shotgun (WGS) entry which is preliminary data.</text>
</comment>
<keyword evidence="3" id="KW-1185">Reference proteome</keyword>
<dbReference type="GeneID" id="22911344"/>
<accession>A0A023BB41</accession>
<feature type="region of interest" description="Disordered" evidence="1">
    <location>
        <begin position="165"/>
        <end position="210"/>
    </location>
</feature>
<name>A0A023BB41_GRENI</name>
<gene>
    <name evidence="2" type="ORF">GNI_033880</name>
</gene>
<reference evidence="2" key="1">
    <citation type="submission" date="2013-12" db="EMBL/GenBank/DDBJ databases">
        <authorList>
            <person name="Omoto C.K."/>
            <person name="Sibley D."/>
            <person name="Venepally P."/>
            <person name="Hadjithomas M."/>
            <person name="Karamycheva S."/>
            <person name="Brunk B."/>
            <person name="Roos D."/>
            <person name="Caler E."/>
            <person name="Lorenzi H."/>
        </authorList>
    </citation>
    <scope>NUCLEOTIDE SEQUENCE</scope>
</reference>
<feature type="compositionally biased region" description="Gly residues" evidence="1">
    <location>
        <begin position="1101"/>
        <end position="1112"/>
    </location>
</feature>
<feature type="compositionally biased region" description="Low complexity" evidence="1">
    <location>
        <begin position="1842"/>
        <end position="1856"/>
    </location>
</feature>
<dbReference type="RefSeq" id="XP_011129224.1">
    <property type="nucleotide sequence ID" value="XM_011130922.1"/>
</dbReference>
<feature type="region of interest" description="Disordered" evidence="1">
    <location>
        <begin position="862"/>
        <end position="881"/>
    </location>
</feature>
<organism evidence="2 3">
    <name type="scientific">Gregarina niphandrodes</name>
    <name type="common">Septate eugregarine</name>
    <dbReference type="NCBI Taxonomy" id="110365"/>
    <lineage>
        <taxon>Eukaryota</taxon>
        <taxon>Sar</taxon>
        <taxon>Alveolata</taxon>
        <taxon>Apicomplexa</taxon>
        <taxon>Conoidasida</taxon>
        <taxon>Gregarinasina</taxon>
        <taxon>Eugregarinorida</taxon>
        <taxon>Gregarinidae</taxon>
        <taxon>Gregarina</taxon>
    </lineage>
</organism>
<dbReference type="EMBL" id="AFNH02000260">
    <property type="protein sequence ID" value="EZG78633.1"/>
    <property type="molecule type" value="Genomic_DNA"/>
</dbReference>
<dbReference type="Proteomes" id="UP000019763">
    <property type="component" value="Unassembled WGS sequence"/>
</dbReference>
<dbReference type="VEuPathDB" id="CryptoDB:GNI_033880"/>
<protein>
    <submittedName>
        <fullName evidence="2">Uncharacterized protein</fullName>
    </submittedName>
</protein>
<proteinExistence type="predicted"/>
<feature type="region of interest" description="Disordered" evidence="1">
    <location>
        <begin position="1836"/>
        <end position="1856"/>
    </location>
</feature>
<evidence type="ECO:0000313" key="2">
    <source>
        <dbReference type="EMBL" id="EZG78633.1"/>
    </source>
</evidence>